<feature type="transmembrane region" description="Helical" evidence="8">
    <location>
        <begin position="310"/>
        <end position="328"/>
    </location>
</feature>
<dbReference type="NCBIfam" id="TIGR00711">
    <property type="entry name" value="efflux_EmrB"/>
    <property type="match status" value="1"/>
</dbReference>
<evidence type="ECO:0000256" key="1">
    <source>
        <dbReference type="ARBA" id="ARBA00004651"/>
    </source>
</evidence>
<comment type="subcellular location">
    <subcellularLocation>
        <location evidence="1">Cell membrane</location>
        <topology evidence="1">Multi-pass membrane protein</topology>
    </subcellularLocation>
</comment>
<keyword evidence="2" id="KW-0813">Transport</keyword>
<dbReference type="AlphaFoldDB" id="A0A1E5PAF4"/>
<evidence type="ECO:0000256" key="3">
    <source>
        <dbReference type="ARBA" id="ARBA00022475"/>
    </source>
</evidence>
<evidence type="ECO:0000256" key="4">
    <source>
        <dbReference type="ARBA" id="ARBA00022692"/>
    </source>
</evidence>
<feature type="transmembrane region" description="Helical" evidence="8">
    <location>
        <begin position="105"/>
        <end position="126"/>
    </location>
</feature>
<dbReference type="InterPro" id="IPR011701">
    <property type="entry name" value="MFS"/>
</dbReference>
<evidence type="ECO:0000313" key="11">
    <source>
        <dbReference type="Proteomes" id="UP000095759"/>
    </source>
</evidence>
<feature type="transmembrane region" description="Helical" evidence="8">
    <location>
        <begin position="415"/>
        <end position="432"/>
    </location>
</feature>
<keyword evidence="11" id="KW-1185">Reference proteome</keyword>
<dbReference type="InterPro" id="IPR036259">
    <property type="entry name" value="MFS_trans_sf"/>
</dbReference>
<feature type="transmembrane region" description="Helical" evidence="8">
    <location>
        <begin position="200"/>
        <end position="220"/>
    </location>
</feature>
<dbReference type="InterPro" id="IPR004638">
    <property type="entry name" value="EmrB-like"/>
</dbReference>
<dbReference type="OrthoDB" id="783189at2"/>
<keyword evidence="3" id="KW-1003">Cell membrane</keyword>
<proteinExistence type="predicted"/>
<keyword evidence="6 8" id="KW-0472">Membrane</keyword>
<feature type="domain" description="Major facilitator superfamily (MFS) profile" evidence="9">
    <location>
        <begin position="14"/>
        <end position="474"/>
    </location>
</feature>
<evidence type="ECO:0000256" key="5">
    <source>
        <dbReference type="ARBA" id="ARBA00022989"/>
    </source>
</evidence>
<evidence type="ECO:0000256" key="7">
    <source>
        <dbReference type="ARBA" id="ARBA00023251"/>
    </source>
</evidence>
<dbReference type="SUPFAM" id="SSF103473">
    <property type="entry name" value="MFS general substrate transporter"/>
    <property type="match status" value="1"/>
</dbReference>
<evidence type="ECO:0000313" key="10">
    <source>
        <dbReference type="EMBL" id="OEJ26447.1"/>
    </source>
</evidence>
<dbReference type="Gene3D" id="1.20.1720.10">
    <property type="entry name" value="Multidrug resistance protein D"/>
    <property type="match status" value="1"/>
</dbReference>
<dbReference type="PROSITE" id="PS50850">
    <property type="entry name" value="MFS"/>
    <property type="match status" value="1"/>
</dbReference>
<dbReference type="RefSeq" id="WP_069928353.1">
    <property type="nucleotide sequence ID" value="NZ_MEHI01000001.1"/>
</dbReference>
<feature type="transmembrane region" description="Helical" evidence="8">
    <location>
        <begin position="232"/>
        <end position="252"/>
    </location>
</feature>
<dbReference type="InterPro" id="IPR020846">
    <property type="entry name" value="MFS_dom"/>
</dbReference>
<feature type="transmembrane region" description="Helical" evidence="8">
    <location>
        <begin position="340"/>
        <end position="357"/>
    </location>
</feature>
<evidence type="ECO:0000256" key="8">
    <source>
        <dbReference type="SAM" id="Phobius"/>
    </source>
</evidence>
<dbReference type="GO" id="GO:0022857">
    <property type="term" value="F:transmembrane transporter activity"/>
    <property type="evidence" value="ECO:0007669"/>
    <property type="project" value="InterPro"/>
</dbReference>
<keyword evidence="5 8" id="KW-1133">Transmembrane helix</keyword>
<evidence type="ECO:0000259" key="9">
    <source>
        <dbReference type="PROSITE" id="PS50850"/>
    </source>
</evidence>
<feature type="transmembrane region" description="Helical" evidence="8">
    <location>
        <begin position="273"/>
        <end position="298"/>
    </location>
</feature>
<feature type="transmembrane region" description="Helical" evidence="8">
    <location>
        <begin position="452"/>
        <end position="470"/>
    </location>
</feature>
<dbReference type="PRINTS" id="PR01036">
    <property type="entry name" value="TCRTETB"/>
</dbReference>
<gene>
    <name evidence="10" type="ORF">AS594_20095</name>
</gene>
<organism evidence="10 11">
    <name type="scientific">Streptomyces agglomeratus</name>
    <dbReference type="NCBI Taxonomy" id="285458"/>
    <lineage>
        <taxon>Bacteria</taxon>
        <taxon>Bacillati</taxon>
        <taxon>Actinomycetota</taxon>
        <taxon>Actinomycetes</taxon>
        <taxon>Kitasatosporales</taxon>
        <taxon>Streptomycetaceae</taxon>
        <taxon>Streptomyces</taxon>
    </lineage>
</organism>
<feature type="transmembrane region" description="Helical" evidence="8">
    <location>
        <begin position="173"/>
        <end position="193"/>
    </location>
</feature>
<protein>
    <submittedName>
        <fullName evidence="10">MFS transporter</fullName>
    </submittedName>
</protein>
<dbReference type="Gene3D" id="1.20.1250.20">
    <property type="entry name" value="MFS general substrate transporter like domains"/>
    <property type="match status" value="1"/>
</dbReference>
<dbReference type="GO" id="GO:0005886">
    <property type="term" value="C:plasma membrane"/>
    <property type="evidence" value="ECO:0007669"/>
    <property type="project" value="UniProtKB-SubCell"/>
</dbReference>
<evidence type="ECO:0000256" key="6">
    <source>
        <dbReference type="ARBA" id="ARBA00023136"/>
    </source>
</evidence>
<evidence type="ECO:0000256" key="2">
    <source>
        <dbReference type="ARBA" id="ARBA00022448"/>
    </source>
</evidence>
<sequence length="496" mass="52061">MTSTAPPDRRRWFALAIVMTAAFMDLVDVTIVNIAIPSIRQDLGATFGAVQWITAGYALAFAAGLITGGRLGDIYGRKRLFLLGIGGFTLASALCGFAGGSEILVASRILQGAMAALMVPQVLSIVHATFPAHERGKVFGLFGAIVGLGAVSGPILGALLTEWNLFGLGWRPIFLINLPVGIAGLILGARFITESKAPKALRLDLVGVALATLGLLMLIYPLTRGEELDWPLWGHLSMIASPAVFALFVVYERYKTRKDGSPLVELSLFKVKSFAAGIAVQLTFGVALGIFFLVWTLYMQMGLGWSALRAGTTGIPFSIAVSLAAGLSVQKLVPRFGRKVLQAGALTMVAGLLLYIWEADRYGTAIQSWQMALPLVVMGLGMGLIVAPLTDAVLSDVPRDHAGSASGLINTMGQTGNALGLGLVSVVFFGVIDDGLAPTAVGTAFVDAFQNALWWTTAVLVAIFCIMFALPARPKAGAEVAAGDSAAVSKEPALTP</sequence>
<dbReference type="Proteomes" id="UP000095759">
    <property type="component" value="Unassembled WGS sequence"/>
</dbReference>
<dbReference type="GO" id="GO:0046677">
    <property type="term" value="P:response to antibiotic"/>
    <property type="evidence" value="ECO:0007669"/>
    <property type="project" value="UniProtKB-KW"/>
</dbReference>
<keyword evidence="4 8" id="KW-0812">Transmembrane</keyword>
<dbReference type="EMBL" id="MEHJ01000001">
    <property type="protein sequence ID" value="OEJ26447.1"/>
    <property type="molecule type" value="Genomic_DNA"/>
</dbReference>
<comment type="caution">
    <text evidence="10">The sequence shown here is derived from an EMBL/GenBank/DDBJ whole genome shotgun (WGS) entry which is preliminary data.</text>
</comment>
<name>A0A1E5PAF4_9ACTN</name>
<dbReference type="PANTHER" id="PTHR42718:SF39">
    <property type="entry name" value="ACTINORHODIN TRANSPORTER-RELATED"/>
    <property type="match status" value="1"/>
</dbReference>
<dbReference type="Pfam" id="PF07690">
    <property type="entry name" value="MFS_1"/>
    <property type="match status" value="1"/>
</dbReference>
<dbReference type="STRING" id="285458.BGM19_16855"/>
<feature type="transmembrane region" description="Helical" evidence="8">
    <location>
        <begin position="80"/>
        <end position="99"/>
    </location>
</feature>
<feature type="transmembrane region" description="Helical" evidence="8">
    <location>
        <begin position="12"/>
        <end position="36"/>
    </location>
</feature>
<feature type="transmembrane region" description="Helical" evidence="8">
    <location>
        <begin position="369"/>
        <end position="394"/>
    </location>
</feature>
<feature type="transmembrane region" description="Helical" evidence="8">
    <location>
        <begin position="48"/>
        <end position="68"/>
    </location>
</feature>
<dbReference type="CDD" id="cd17321">
    <property type="entry name" value="MFS_MMR_MDR_like"/>
    <property type="match status" value="1"/>
</dbReference>
<accession>A0A1E5PAF4</accession>
<dbReference type="PANTHER" id="PTHR42718">
    <property type="entry name" value="MAJOR FACILITATOR SUPERFAMILY MULTIDRUG TRANSPORTER MFSC"/>
    <property type="match status" value="1"/>
</dbReference>
<keyword evidence="7" id="KW-0046">Antibiotic resistance</keyword>
<feature type="transmembrane region" description="Helical" evidence="8">
    <location>
        <begin position="138"/>
        <end position="161"/>
    </location>
</feature>
<reference evidence="10 11" key="1">
    <citation type="submission" date="2016-08" db="EMBL/GenBank/DDBJ databases">
        <title>Complete genome sequence of Streptomyces agglomeratus strain 6-3-2, a novel anti-MRSA actinomycete isolated from Wuli of Tebit, China.</title>
        <authorList>
            <person name="Chen X."/>
        </authorList>
    </citation>
    <scope>NUCLEOTIDE SEQUENCE [LARGE SCALE GENOMIC DNA]</scope>
    <source>
        <strain evidence="10 11">6-3-2</strain>
    </source>
</reference>